<name>A0A9X4MPI0_9BACT</name>
<reference evidence="9" key="2">
    <citation type="submission" date="2022-10" db="EMBL/GenBank/DDBJ databases">
        <authorList>
            <person name="Aronson H.S."/>
        </authorList>
    </citation>
    <scope>NUCLEOTIDE SEQUENCE</scope>
    <source>
        <strain evidence="9">RS19-109</strain>
    </source>
</reference>
<keyword evidence="10" id="KW-1185">Reference proteome</keyword>
<accession>A0A9X4MPI0</accession>
<comment type="similarity">
    <text evidence="1">Belongs to the beta-class carbonic anhydrase family.</text>
</comment>
<dbReference type="GO" id="GO:0004089">
    <property type="term" value="F:carbonate dehydratase activity"/>
    <property type="evidence" value="ECO:0007669"/>
    <property type="project" value="UniProtKB-EC"/>
</dbReference>
<evidence type="ECO:0000313" key="10">
    <source>
        <dbReference type="Proteomes" id="UP001154240"/>
    </source>
</evidence>
<dbReference type="InterPro" id="IPR001765">
    <property type="entry name" value="Carbonic_anhydrase"/>
</dbReference>
<comment type="caution">
    <text evidence="9">The sequence shown here is derived from an EMBL/GenBank/DDBJ whole genome shotgun (WGS) entry which is preliminary data.</text>
</comment>
<feature type="signal peptide" evidence="8">
    <location>
        <begin position="1"/>
        <end position="28"/>
    </location>
</feature>
<organism evidence="9 10">
    <name type="scientific">Thiovibrio frasassiensis</name>
    <dbReference type="NCBI Taxonomy" id="2984131"/>
    <lineage>
        <taxon>Bacteria</taxon>
        <taxon>Pseudomonadati</taxon>
        <taxon>Thermodesulfobacteriota</taxon>
        <taxon>Desulfobulbia</taxon>
        <taxon>Desulfobulbales</taxon>
        <taxon>Thiovibrionaceae</taxon>
        <taxon>Thiovibrio</taxon>
    </lineage>
</organism>
<dbReference type="InterPro" id="IPR036874">
    <property type="entry name" value="Carbonic_anhydrase_sf"/>
</dbReference>
<sequence>MKKISPVTKLASTLACAAMLACVPAAFASGSGHDAPAVAVKSAEGTIKAAVSGNDQFTSHNDSHHFDGFQTGQTPTLTVVTCSDSRVHTHLFGMEPDNNIFVIRNIGNQVKNAEGSVDYGVRHLPTNILMIMGHSSCGAVKAAMGDYSGETKGIKAELDTLKPVIAAGDNSGDINARWSKNVERNVDYQVKSALELYKEKVQAKELTVVGAVYDFNDLYGKGRGRLVITNINGETNPAKIMAHPVLKELNRGEIVNHVGSLAPAL</sequence>
<evidence type="ECO:0000256" key="6">
    <source>
        <dbReference type="ARBA" id="ARBA00048348"/>
    </source>
</evidence>
<evidence type="ECO:0000256" key="4">
    <source>
        <dbReference type="ARBA" id="ARBA00022833"/>
    </source>
</evidence>
<dbReference type="AlphaFoldDB" id="A0A9X4MPI0"/>
<dbReference type="SMART" id="SM00947">
    <property type="entry name" value="Pro_CA"/>
    <property type="match status" value="1"/>
</dbReference>
<reference evidence="9" key="1">
    <citation type="journal article" date="2022" name="bioRxiv">
        <title>Thiovibrio frasassiensisgen. nov., sp. nov., an autotrophic, elemental sulfur disproportionating bacterium isolated from sulfidic karst sediment, and proposal of Thiovibrionaceae fam. nov.</title>
        <authorList>
            <person name="Aronson H."/>
            <person name="Thomas C."/>
            <person name="Bhattacharyya M."/>
            <person name="Eckstein S."/>
            <person name="Jensen S."/>
            <person name="Barco R."/>
            <person name="Macalady J."/>
            <person name="Amend J."/>
        </authorList>
    </citation>
    <scope>NUCLEOTIDE SEQUENCE</scope>
    <source>
        <strain evidence="9">RS19-109</strain>
    </source>
</reference>
<dbReference type="EC" id="4.2.1.1" evidence="2"/>
<evidence type="ECO:0000256" key="8">
    <source>
        <dbReference type="SAM" id="SignalP"/>
    </source>
</evidence>
<feature type="chain" id="PRO_5040927248" description="carbonic anhydrase" evidence="8">
    <location>
        <begin position="29"/>
        <end position="265"/>
    </location>
</feature>
<dbReference type="SUPFAM" id="SSF53056">
    <property type="entry name" value="beta-carbonic anhydrase, cab"/>
    <property type="match status" value="1"/>
</dbReference>
<keyword evidence="8" id="KW-0732">Signal</keyword>
<protein>
    <recommendedName>
        <fullName evidence="2">carbonic anhydrase</fullName>
        <ecNumber evidence="2">4.2.1.1</ecNumber>
    </recommendedName>
</protein>
<evidence type="ECO:0000256" key="1">
    <source>
        <dbReference type="ARBA" id="ARBA00006217"/>
    </source>
</evidence>
<dbReference type="GO" id="GO:0008270">
    <property type="term" value="F:zinc ion binding"/>
    <property type="evidence" value="ECO:0007669"/>
    <property type="project" value="InterPro"/>
</dbReference>
<feature type="binding site" evidence="7">
    <location>
        <position position="134"/>
    </location>
    <ligand>
        <name>Zn(2+)</name>
        <dbReference type="ChEBI" id="CHEBI:29105"/>
    </ligand>
</feature>
<evidence type="ECO:0000313" key="9">
    <source>
        <dbReference type="EMBL" id="MDG4476522.1"/>
    </source>
</evidence>
<dbReference type="RefSeq" id="WP_307633488.1">
    <property type="nucleotide sequence ID" value="NZ_JAPHEH010000001.1"/>
</dbReference>
<evidence type="ECO:0000256" key="5">
    <source>
        <dbReference type="ARBA" id="ARBA00023239"/>
    </source>
</evidence>
<dbReference type="PANTHER" id="PTHR11002">
    <property type="entry name" value="CARBONIC ANHYDRASE"/>
    <property type="match status" value="1"/>
</dbReference>
<comment type="catalytic activity">
    <reaction evidence="6">
        <text>hydrogencarbonate + H(+) = CO2 + H2O</text>
        <dbReference type="Rhea" id="RHEA:10748"/>
        <dbReference type="ChEBI" id="CHEBI:15377"/>
        <dbReference type="ChEBI" id="CHEBI:15378"/>
        <dbReference type="ChEBI" id="CHEBI:16526"/>
        <dbReference type="ChEBI" id="CHEBI:17544"/>
        <dbReference type="EC" id="4.2.1.1"/>
    </reaction>
</comment>
<comment type="cofactor">
    <cofactor evidence="7">
        <name>Zn(2+)</name>
        <dbReference type="ChEBI" id="CHEBI:29105"/>
    </cofactor>
    <text evidence="7">Binds 1 zinc ion per subunit.</text>
</comment>
<gene>
    <name evidence="9" type="ORF">OLX77_10195</name>
</gene>
<keyword evidence="4 7" id="KW-0862">Zinc</keyword>
<evidence type="ECO:0000256" key="7">
    <source>
        <dbReference type="PIRSR" id="PIRSR601765-1"/>
    </source>
</evidence>
<dbReference type="Proteomes" id="UP001154240">
    <property type="component" value="Unassembled WGS sequence"/>
</dbReference>
<dbReference type="EMBL" id="JAPHEH010000001">
    <property type="protein sequence ID" value="MDG4476522.1"/>
    <property type="molecule type" value="Genomic_DNA"/>
</dbReference>
<evidence type="ECO:0000256" key="2">
    <source>
        <dbReference type="ARBA" id="ARBA00012925"/>
    </source>
</evidence>
<evidence type="ECO:0000256" key="3">
    <source>
        <dbReference type="ARBA" id="ARBA00022723"/>
    </source>
</evidence>
<feature type="binding site" evidence="7">
    <location>
        <position position="84"/>
    </location>
    <ligand>
        <name>Zn(2+)</name>
        <dbReference type="ChEBI" id="CHEBI:29105"/>
    </ligand>
</feature>
<dbReference type="PANTHER" id="PTHR11002:SF76">
    <property type="entry name" value="CARBONIC ANHYDRASE"/>
    <property type="match status" value="1"/>
</dbReference>
<dbReference type="Gene3D" id="3.40.1050.10">
    <property type="entry name" value="Carbonic anhydrase"/>
    <property type="match status" value="1"/>
</dbReference>
<feature type="binding site" evidence="7">
    <location>
        <position position="137"/>
    </location>
    <ligand>
        <name>Zn(2+)</name>
        <dbReference type="ChEBI" id="CHEBI:29105"/>
    </ligand>
</feature>
<proteinExistence type="inferred from homology"/>
<feature type="binding site" evidence="7">
    <location>
        <position position="82"/>
    </location>
    <ligand>
        <name>Zn(2+)</name>
        <dbReference type="ChEBI" id="CHEBI:29105"/>
    </ligand>
</feature>
<dbReference type="PROSITE" id="PS51257">
    <property type="entry name" value="PROKAR_LIPOPROTEIN"/>
    <property type="match status" value="1"/>
</dbReference>
<keyword evidence="5" id="KW-0456">Lyase</keyword>
<dbReference type="Pfam" id="PF00484">
    <property type="entry name" value="Pro_CA"/>
    <property type="match status" value="1"/>
</dbReference>
<keyword evidence="3 7" id="KW-0479">Metal-binding</keyword>
<dbReference type="CDD" id="cd00382">
    <property type="entry name" value="beta_CA"/>
    <property type="match status" value="1"/>
</dbReference>